<gene>
    <name evidence="2" type="ORF">KQI20_10565</name>
</gene>
<proteinExistence type="predicted"/>
<keyword evidence="1" id="KW-0472">Membrane</keyword>
<keyword evidence="1" id="KW-0812">Transmembrane</keyword>
<evidence type="ECO:0000313" key="2">
    <source>
        <dbReference type="EMBL" id="MBU5336882.1"/>
    </source>
</evidence>
<dbReference type="EMBL" id="JAHLOQ010000031">
    <property type="protein sequence ID" value="MBU5336882.1"/>
    <property type="molecule type" value="Genomic_DNA"/>
</dbReference>
<evidence type="ECO:0000313" key="3">
    <source>
        <dbReference type="Proteomes" id="UP001196301"/>
    </source>
</evidence>
<sequence>MPYVNFKEENYKLKKQILKRKENNKKIRQQIKKDKTLVEGYSLSGEYSFKNTKKQFIGTQGVLKEDDFKLISGEDFICANFFNCKFQNIKFIDCSFIGCNFKKCSFGGGGIIFENCTFVKTDSIKTPSLNIKDNFSCYFEDCYIYAQFKGSNLAYALFERCTFENTDFELSDMQAVIIVESDLFKIVVSDCAMQNFKTQKCYMSDFEFDDKYMTTFDSKTFFDKLVIRKKDRDEYEGVYMIYQNISFQYKQNTLDSNFGEYYFLGKRAEHKTLDFLPKIKSYLYWFSCGYGERPIYSIYFSLAIIFLCTFLFLIIGVKIDGHVVQYCNLKTIEFFSFEKFFRDFMEAFSLSVGLFTGVGNEACSPILSSDIIADLEMMVGVIVMGVGLGTLTKKIIR</sequence>
<feature type="transmembrane region" description="Helical" evidence="1">
    <location>
        <begin position="296"/>
        <end position="319"/>
    </location>
</feature>
<dbReference type="RefSeq" id="WP_216570795.1">
    <property type="nucleotide sequence ID" value="NZ_JAHLOQ010000031.1"/>
</dbReference>
<keyword evidence="1" id="KW-1133">Transmembrane helix</keyword>
<organism evidence="2 3">
    <name type="scientific">Intestinibacter bartlettii</name>
    <dbReference type="NCBI Taxonomy" id="261299"/>
    <lineage>
        <taxon>Bacteria</taxon>
        <taxon>Bacillati</taxon>
        <taxon>Bacillota</taxon>
        <taxon>Clostridia</taxon>
        <taxon>Peptostreptococcales</taxon>
        <taxon>Peptostreptococcaceae</taxon>
        <taxon>Intestinibacter</taxon>
    </lineage>
</organism>
<name>A0ABS6DYQ4_9FIRM</name>
<dbReference type="Proteomes" id="UP001196301">
    <property type="component" value="Unassembled WGS sequence"/>
</dbReference>
<accession>A0ABS6DYQ4</accession>
<comment type="caution">
    <text evidence="2">The sequence shown here is derived from an EMBL/GenBank/DDBJ whole genome shotgun (WGS) entry which is preliminary data.</text>
</comment>
<dbReference type="InterPro" id="IPR001646">
    <property type="entry name" value="5peptide_repeat"/>
</dbReference>
<dbReference type="Pfam" id="PF13576">
    <property type="entry name" value="Pentapeptide_3"/>
    <property type="match status" value="1"/>
</dbReference>
<reference evidence="2 3" key="1">
    <citation type="submission" date="2021-06" db="EMBL/GenBank/DDBJ databases">
        <authorList>
            <person name="Sun Q."/>
            <person name="Li D."/>
        </authorList>
    </citation>
    <scope>NUCLEOTIDE SEQUENCE [LARGE SCALE GENOMIC DNA]</scope>
    <source>
        <strain evidence="2 3">N19</strain>
    </source>
</reference>
<evidence type="ECO:0000256" key="1">
    <source>
        <dbReference type="SAM" id="Phobius"/>
    </source>
</evidence>
<keyword evidence="3" id="KW-1185">Reference proteome</keyword>
<protein>
    <submittedName>
        <fullName evidence="2">Pentapeptide repeat-containing protein</fullName>
    </submittedName>
</protein>
<dbReference type="Pfam" id="PF00805">
    <property type="entry name" value="Pentapeptide"/>
    <property type="match status" value="1"/>
</dbReference>